<dbReference type="Pfam" id="PF08241">
    <property type="entry name" value="Methyltransf_11"/>
    <property type="match status" value="1"/>
</dbReference>
<dbReference type="InterPro" id="IPR029063">
    <property type="entry name" value="SAM-dependent_MTases_sf"/>
</dbReference>
<protein>
    <recommendedName>
        <fullName evidence="1">Methyltransferase type 11 domain-containing protein</fullName>
    </recommendedName>
</protein>
<accession>A0AAP2RA00</accession>
<keyword evidence="3" id="KW-1185">Reference proteome</keyword>
<dbReference type="PANTHER" id="PTHR43861:SF1">
    <property type="entry name" value="TRANS-ACONITATE 2-METHYLTRANSFERASE"/>
    <property type="match status" value="1"/>
</dbReference>
<dbReference type="EMBL" id="PGCK01000001">
    <property type="protein sequence ID" value="MCD1293644.1"/>
    <property type="molecule type" value="Genomic_DNA"/>
</dbReference>
<evidence type="ECO:0000313" key="2">
    <source>
        <dbReference type="EMBL" id="MCD1293644.1"/>
    </source>
</evidence>
<dbReference type="PANTHER" id="PTHR43861">
    <property type="entry name" value="TRANS-ACONITATE 2-METHYLTRANSFERASE-RELATED"/>
    <property type="match status" value="1"/>
</dbReference>
<dbReference type="InterPro" id="IPR013216">
    <property type="entry name" value="Methyltransf_11"/>
</dbReference>
<organism evidence="2 3">
    <name type="scientific">Methanooceanicella nereidis</name>
    <dbReference type="NCBI Taxonomy" id="2052831"/>
    <lineage>
        <taxon>Archaea</taxon>
        <taxon>Methanobacteriati</taxon>
        <taxon>Methanobacteriota</taxon>
        <taxon>Stenosarchaea group</taxon>
        <taxon>Methanomicrobia</taxon>
        <taxon>Methanocellales</taxon>
        <taxon>Methanocellaceae</taxon>
        <taxon>Methanooceanicella</taxon>
    </lineage>
</organism>
<proteinExistence type="predicted"/>
<evidence type="ECO:0000259" key="1">
    <source>
        <dbReference type="Pfam" id="PF08241"/>
    </source>
</evidence>
<comment type="caution">
    <text evidence="2">The sequence shown here is derived from an EMBL/GenBank/DDBJ whole genome shotgun (WGS) entry which is preliminary data.</text>
</comment>
<dbReference type="GO" id="GO:0008757">
    <property type="term" value="F:S-adenosylmethionine-dependent methyltransferase activity"/>
    <property type="evidence" value="ECO:0007669"/>
    <property type="project" value="InterPro"/>
</dbReference>
<feature type="domain" description="Methyltransferase type 11" evidence="1">
    <location>
        <begin position="54"/>
        <end position="147"/>
    </location>
</feature>
<reference evidence="2 3" key="1">
    <citation type="submission" date="2017-11" db="EMBL/GenBank/DDBJ databases">
        <title>Isolation and Characterization of Family Methanocellaceae Species from Potential Methane Hydrate Area Offshore Southwestern Taiwan.</title>
        <authorList>
            <person name="Zhang W.-L."/>
            <person name="Chen W.-C."/>
            <person name="Lai M.-C."/>
            <person name="Chen S.-C."/>
        </authorList>
    </citation>
    <scope>NUCLEOTIDE SEQUENCE [LARGE SCALE GENOMIC DNA]</scope>
    <source>
        <strain evidence="2 3">CWC-04</strain>
    </source>
</reference>
<dbReference type="CDD" id="cd02440">
    <property type="entry name" value="AdoMet_MTases"/>
    <property type="match status" value="1"/>
</dbReference>
<name>A0AAP2RA00_9EURY</name>
<evidence type="ECO:0000313" key="3">
    <source>
        <dbReference type="Proteomes" id="UP001320159"/>
    </source>
</evidence>
<dbReference type="Gene3D" id="3.40.50.150">
    <property type="entry name" value="Vaccinia Virus protein VP39"/>
    <property type="match status" value="1"/>
</dbReference>
<sequence length="218" mass="25145">MIMAGVPMQDKSVDFWSRIADDYESGIDDIIGQRSRMYMFNKMLELEEPGNVIELGCGTGFFTRAIAKNAGHVVATDISDDMLERAKENLWDLKNVEFRKMDCENIPFPDNTFDTVLMANILQIVHDPKKALHESYRILRPGGALIILFYTHYGLSVFEKFQFWTKMIKKFKGKPPYQRMLDPEEVLKMAEEAGFRVEVLELVGEKFKAVYLKGKKTI</sequence>
<dbReference type="Proteomes" id="UP001320159">
    <property type="component" value="Unassembled WGS sequence"/>
</dbReference>
<dbReference type="AlphaFoldDB" id="A0AAP2RA00"/>
<gene>
    <name evidence="2" type="ORF">CUJ83_01375</name>
</gene>
<dbReference type="SUPFAM" id="SSF53335">
    <property type="entry name" value="S-adenosyl-L-methionine-dependent methyltransferases"/>
    <property type="match status" value="1"/>
</dbReference>